<evidence type="ECO:0000259" key="1">
    <source>
        <dbReference type="Pfam" id="PF02470"/>
    </source>
</evidence>
<dbReference type="Proteomes" id="UP001277761">
    <property type="component" value="Unassembled WGS sequence"/>
</dbReference>
<dbReference type="EMBL" id="JAXAVX010000003">
    <property type="protein sequence ID" value="MDX8151791.1"/>
    <property type="molecule type" value="Genomic_DNA"/>
</dbReference>
<dbReference type="Pfam" id="PF02470">
    <property type="entry name" value="MlaD"/>
    <property type="match status" value="1"/>
</dbReference>
<comment type="caution">
    <text evidence="2">The sequence shown here is derived from an EMBL/GenBank/DDBJ whole genome shotgun (WGS) entry which is preliminary data.</text>
</comment>
<protein>
    <submittedName>
        <fullName evidence="2">MlaD family protein</fullName>
    </submittedName>
</protein>
<proteinExistence type="predicted"/>
<dbReference type="InterPro" id="IPR052336">
    <property type="entry name" value="MlaD_Phospholipid_Transporter"/>
</dbReference>
<reference evidence="2 3" key="1">
    <citation type="submission" date="2023-11" db="EMBL/GenBank/DDBJ databases">
        <authorList>
            <person name="Xu M."/>
            <person name="Jiang T."/>
        </authorList>
    </citation>
    <scope>NUCLEOTIDE SEQUENCE [LARGE SCALE GENOMIC DNA]</scope>
    <source>
        <strain evidence="2 3">SD</strain>
    </source>
</reference>
<accession>A0ABU4VIX8</accession>
<dbReference type="RefSeq" id="WP_319953943.1">
    <property type="nucleotide sequence ID" value="NZ_JAXAVX010000003.1"/>
</dbReference>
<gene>
    <name evidence="2" type="ORF">SK069_09320</name>
</gene>
<dbReference type="InterPro" id="IPR003399">
    <property type="entry name" value="Mce/MlaD"/>
</dbReference>
<name>A0ABU4VIX8_9ACTN</name>
<feature type="domain" description="Mce/MlaD" evidence="1">
    <location>
        <begin position="47"/>
        <end position="121"/>
    </location>
</feature>
<dbReference type="PANTHER" id="PTHR33371:SF4">
    <property type="entry name" value="INTERMEMBRANE PHOSPHOLIPID TRANSPORT SYSTEM BINDING PROTEIN MLAD"/>
    <property type="match status" value="1"/>
</dbReference>
<evidence type="ECO:0000313" key="2">
    <source>
        <dbReference type="EMBL" id="MDX8151791.1"/>
    </source>
</evidence>
<organism evidence="2 3">
    <name type="scientific">Patulibacter brassicae</name>
    <dbReference type="NCBI Taxonomy" id="1705717"/>
    <lineage>
        <taxon>Bacteria</taxon>
        <taxon>Bacillati</taxon>
        <taxon>Actinomycetota</taxon>
        <taxon>Thermoleophilia</taxon>
        <taxon>Solirubrobacterales</taxon>
        <taxon>Patulibacteraceae</taxon>
        <taxon>Patulibacter</taxon>
    </lineage>
</organism>
<dbReference type="PANTHER" id="PTHR33371">
    <property type="entry name" value="INTERMEMBRANE PHOSPHOLIPID TRANSPORT SYSTEM BINDING PROTEIN MLAD-RELATED"/>
    <property type="match status" value="1"/>
</dbReference>
<sequence length="413" mass="45621">MIAPRLRLELRRARRPLLWIGWLLLCAALASWVVFRNQTFERPWDDYVQVRVAVDDAKGVQVNHQVRIAGVVVGVVKRIDLQRRRPVLTLSLERRYAPIHRDARLRIRPQTPLNDMYVAIEDRGSVRAGALGPETVLGAERTTSPVDVSRVLNTFDADTRVRMTRLLEGLGRGLDDEGGRQLRAAFAQLGPFLHDARRLTGVLAERRTTMRRLVHALAGVSGAVAARDRQLAGLVRGGGATLDELARRDRPLDRTLRALPATLTTLERGLARVHAATGEVDPALRELRPVARALEPGLTALERLGRDARPAVRALRPSVVALEPLSVALRPTAAGLERTFTRLAPQAPRLDRVTTKVAGCLLPSQKFLHWSLSVFKFGDANAAYTRAESVLGVDSVDGALREPNARHEEDCAE</sequence>
<evidence type="ECO:0000313" key="3">
    <source>
        <dbReference type="Proteomes" id="UP001277761"/>
    </source>
</evidence>
<keyword evidence="3" id="KW-1185">Reference proteome</keyword>